<dbReference type="GO" id="GO:0004672">
    <property type="term" value="F:protein kinase activity"/>
    <property type="evidence" value="ECO:0007669"/>
    <property type="project" value="InterPro"/>
</dbReference>
<dbReference type="EMBL" id="JH719424">
    <property type="protein sequence ID" value="EJF59448.1"/>
    <property type="molecule type" value="Genomic_DNA"/>
</dbReference>
<name>R7SU50_DICSQ</name>
<protein>
    <recommendedName>
        <fullName evidence="2">Fungal-type protein kinase domain-containing protein</fullName>
    </recommendedName>
</protein>
<sequence length="709" mass="80677">MHTLVPGFKIAECGERPDAWEPEDGEYKMKVDAAVYLAKDIPTDHHPHWADQIIPIEFKRENVALDPFDDRKENFGTSTDTRKMVRGQIISYAEFIFAVQQRVALFMFVVIGQQIRFVRWDRSGALVTRSFNYVENWRSLCEILWRISNCSVTDLGLDPTATQLYPDDADYQRMDADALPNDSDADDTERDLMPEELADDSKYVFTYVREMFAKSLNATWPRYRVEVPYGPSMRTFLIAKPSFRAKGLAGRGTQGYVAVDCESGELVWLKDTWRAHYIIIDPEGDILQKLNDVKIVNVPTLVCHGDIAKQVTLTPDWWEAKNPPTSDRASSTEGDPSGAPSVSTSTSTRTHSHSSSSLKRKRGDERSGDGAPAPKTDWRDKCTLCHHQHYRLVEKEVARSLIDFKNGRQLIFVVSDCVYAHSKAATNPKTQLLHRDISGGNILILPKVSNEEDGIRILKWTGILADWEMSKPLQNPLSRPRQPERTGTSQFLSIALLSRPKVVEICDELESFFYVIIYYAVRYLRSNLEGFALRHWINAFFNTYGVTNDTGSIRRKVVAVQLGAFWISNDDRLEFNSPMDEAGTEEDFGKQPCSALAALVPRRRFQKDPWRRYDDLQLSMIKDDIKDDKIVDPLEPTKKDKKYSKYVHKHKHMIRLLDDIACEREWPSGDRTPDRILVDCSPPARSVGPTVPASSANNPHKKPKLSGGC</sequence>
<reference evidence="3 4" key="1">
    <citation type="journal article" date="2012" name="Science">
        <title>The Paleozoic origin of enzymatic lignin decomposition reconstructed from 31 fungal genomes.</title>
        <authorList>
            <person name="Floudas D."/>
            <person name="Binder M."/>
            <person name="Riley R."/>
            <person name="Barry K."/>
            <person name="Blanchette R.A."/>
            <person name="Henrissat B."/>
            <person name="Martinez A.T."/>
            <person name="Otillar R."/>
            <person name="Spatafora J.W."/>
            <person name="Yadav J.S."/>
            <person name="Aerts A."/>
            <person name="Benoit I."/>
            <person name="Boyd A."/>
            <person name="Carlson A."/>
            <person name="Copeland A."/>
            <person name="Coutinho P.M."/>
            <person name="de Vries R.P."/>
            <person name="Ferreira P."/>
            <person name="Findley K."/>
            <person name="Foster B."/>
            <person name="Gaskell J."/>
            <person name="Glotzer D."/>
            <person name="Gorecki P."/>
            <person name="Heitman J."/>
            <person name="Hesse C."/>
            <person name="Hori C."/>
            <person name="Igarashi K."/>
            <person name="Jurgens J.A."/>
            <person name="Kallen N."/>
            <person name="Kersten P."/>
            <person name="Kohler A."/>
            <person name="Kuees U."/>
            <person name="Kumar T.K.A."/>
            <person name="Kuo A."/>
            <person name="LaButti K."/>
            <person name="Larrondo L.F."/>
            <person name="Lindquist E."/>
            <person name="Ling A."/>
            <person name="Lombard V."/>
            <person name="Lucas S."/>
            <person name="Lundell T."/>
            <person name="Martin R."/>
            <person name="McLaughlin D.J."/>
            <person name="Morgenstern I."/>
            <person name="Morin E."/>
            <person name="Murat C."/>
            <person name="Nagy L.G."/>
            <person name="Nolan M."/>
            <person name="Ohm R.A."/>
            <person name="Patyshakuliyeva A."/>
            <person name="Rokas A."/>
            <person name="Ruiz-Duenas F.J."/>
            <person name="Sabat G."/>
            <person name="Salamov A."/>
            <person name="Samejima M."/>
            <person name="Schmutz J."/>
            <person name="Slot J.C."/>
            <person name="St John F."/>
            <person name="Stenlid J."/>
            <person name="Sun H."/>
            <person name="Sun S."/>
            <person name="Syed K."/>
            <person name="Tsang A."/>
            <person name="Wiebenga A."/>
            <person name="Young D."/>
            <person name="Pisabarro A."/>
            <person name="Eastwood D.C."/>
            <person name="Martin F."/>
            <person name="Cullen D."/>
            <person name="Grigoriev I.V."/>
            <person name="Hibbett D.S."/>
        </authorList>
    </citation>
    <scope>NUCLEOTIDE SEQUENCE [LARGE SCALE GENOMIC DNA]</scope>
    <source>
        <strain evidence="3 4">LYAD-421 SS1</strain>
    </source>
</reference>
<dbReference type="OrthoDB" id="2755487at2759"/>
<dbReference type="PROSITE" id="PS00109">
    <property type="entry name" value="PROTEIN_KINASE_TYR"/>
    <property type="match status" value="1"/>
</dbReference>
<dbReference type="Proteomes" id="UP000053319">
    <property type="component" value="Unassembled WGS sequence"/>
</dbReference>
<dbReference type="KEGG" id="dsq:DICSQDRAFT_172045"/>
<dbReference type="InterPro" id="IPR011009">
    <property type="entry name" value="Kinase-like_dom_sf"/>
</dbReference>
<feature type="region of interest" description="Disordered" evidence="1">
    <location>
        <begin position="317"/>
        <end position="378"/>
    </location>
</feature>
<dbReference type="Pfam" id="PF17667">
    <property type="entry name" value="Pkinase_fungal"/>
    <property type="match status" value="2"/>
</dbReference>
<evidence type="ECO:0000313" key="3">
    <source>
        <dbReference type="EMBL" id="EJF59448.1"/>
    </source>
</evidence>
<feature type="compositionally biased region" description="Polar residues" evidence="1">
    <location>
        <begin position="323"/>
        <end position="334"/>
    </location>
</feature>
<accession>R7SU50</accession>
<dbReference type="SUPFAM" id="SSF56112">
    <property type="entry name" value="Protein kinase-like (PK-like)"/>
    <property type="match status" value="1"/>
</dbReference>
<dbReference type="InterPro" id="IPR040976">
    <property type="entry name" value="Pkinase_fungal"/>
</dbReference>
<feature type="domain" description="Fungal-type protein kinase" evidence="2">
    <location>
        <begin position="233"/>
        <end position="518"/>
    </location>
</feature>
<feature type="domain" description="Fungal-type protein kinase" evidence="2">
    <location>
        <begin position="80"/>
        <end position="168"/>
    </location>
</feature>
<dbReference type="AlphaFoldDB" id="R7SU50"/>
<dbReference type="PANTHER" id="PTHR38248:SF2">
    <property type="entry name" value="FUNK1 11"/>
    <property type="match status" value="1"/>
</dbReference>
<dbReference type="OMA" id="YVENEPP"/>
<feature type="compositionally biased region" description="Low complexity" evidence="1">
    <location>
        <begin position="341"/>
        <end position="357"/>
    </location>
</feature>
<dbReference type="InterPro" id="IPR008266">
    <property type="entry name" value="Tyr_kinase_AS"/>
</dbReference>
<dbReference type="GeneID" id="18839458"/>
<evidence type="ECO:0000313" key="4">
    <source>
        <dbReference type="Proteomes" id="UP000053319"/>
    </source>
</evidence>
<proteinExistence type="predicted"/>
<dbReference type="HOGENOM" id="CLU_006410_3_0_1"/>
<dbReference type="PANTHER" id="PTHR38248">
    <property type="entry name" value="FUNK1 6"/>
    <property type="match status" value="1"/>
</dbReference>
<evidence type="ECO:0000259" key="2">
    <source>
        <dbReference type="Pfam" id="PF17667"/>
    </source>
</evidence>
<organism evidence="3 4">
    <name type="scientific">Dichomitus squalens (strain LYAD-421)</name>
    <name type="common">Western red white-rot fungus</name>
    <dbReference type="NCBI Taxonomy" id="732165"/>
    <lineage>
        <taxon>Eukaryota</taxon>
        <taxon>Fungi</taxon>
        <taxon>Dikarya</taxon>
        <taxon>Basidiomycota</taxon>
        <taxon>Agaricomycotina</taxon>
        <taxon>Agaricomycetes</taxon>
        <taxon>Polyporales</taxon>
        <taxon>Polyporaceae</taxon>
        <taxon>Dichomitus</taxon>
    </lineage>
</organism>
<evidence type="ECO:0000256" key="1">
    <source>
        <dbReference type="SAM" id="MobiDB-lite"/>
    </source>
</evidence>
<gene>
    <name evidence="3" type="ORF">DICSQDRAFT_172045</name>
</gene>
<feature type="compositionally biased region" description="Basic residues" evidence="1">
    <location>
        <begin position="699"/>
        <end position="709"/>
    </location>
</feature>
<feature type="region of interest" description="Disordered" evidence="1">
    <location>
        <begin position="672"/>
        <end position="709"/>
    </location>
</feature>
<dbReference type="RefSeq" id="XP_007367827.1">
    <property type="nucleotide sequence ID" value="XM_007367765.1"/>
</dbReference>